<comment type="caution">
    <text evidence="2">The sequence shown here is derived from an EMBL/GenBank/DDBJ whole genome shotgun (WGS) entry which is preliminary data.</text>
</comment>
<reference evidence="2" key="1">
    <citation type="submission" date="2021-02" db="EMBL/GenBank/DDBJ databases">
        <authorList>
            <person name="Nowell W R."/>
        </authorList>
    </citation>
    <scope>NUCLEOTIDE SEQUENCE</scope>
</reference>
<organism evidence="2 3">
    <name type="scientific">Adineta steineri</name>
    <dbReference type="NCBI Taxonomy" id="433720"/>
    <lineage>
        <taxon>Eukaryota</taxon>
        <taxon>Metazoa</taxon>
        <taxon>Spiralia</taxon>
        <taxon>Gnathifera</taxon>
        <taxon>Rotifera</taxon>
        <taxon>Eurotatoria</taxon>
        <taxon>Bdelloidea</taxon>
        <taxon>Adinetida</taxon>
        <taxon>Adinetidae</taxon>
        <taxon>Adineta</taxon>
    </lineage>
</organism>
<evidence type="ECO:0008006" key="4">
    <source>
        <dbReference type="Google" id="ProtNLM"/>
    </source>
</evidence>
<dbReference type="AlphaFoldDB" id="A0A818XRX7"/>
<sequence>MLFGKILIVFFLFHCVNLQLQINFYQTNWINEDHDFEHDCLNIVSYTRDQSNDRQMMSYCMSEWPSKFAIQDNNFDKKLTFFELSQQHVTSEQLYLWSAPIDLIEQYQYYLNRQSYFD</sequence>
<evidence type="ECO:0000313" key="2">
    <source>
        <dbReference type="EMBL" id="CAF3740495.1"/>
    </source>
</evidence>
<name>A0A818XRX7_9BILA</name>
<protein>
    <recommendedName>
        <fullName evidence="4">Transmembrane protein</fullName>
    </recommendedName>
</protein>
<evidence type="ECO:0000256" key="1">
    <source>
        <dbReference type="SAM" id="SignalP"/>
    </source>
</evidence>
<dbReference type="Proteomes" id="UP000663868">
    <property type="component" value="Unassembled WGS sequence"/>
</dbReference>
<gene>
    <name evidence="2" type="ORF">KXQ929_LOCUS13628</name>
</gene>
<proteinExistence type="predicted"/>
<dbReference type="EMBL" id="CAJOBB010000734">
    <property type="protein sequence ID" value="CAF3740495.1"/>
    <property type="molecule type" value="Genomic_DNA"/>
</dbReference>
<keyword evidence="1" id="KW-0732">Signal</keyword>
<feature type="signal peptide" evidence="1">
    <location>
        <begin position="1"/>
        <end position="18"/>
    </location>
</feature>
<feature type="non-terminal residue" evidence="2">
    <location>
        <position position="118"/>
    </location>
</feature>
<feature type="chain" id="PRO_5032410527" description="Transmembrane protein" evidence="1">
    <location>
        <begin position="19"/>
        <end position="118"/>
    </location>
</feature>
<evidence type="ECO:0000313" key="3">
    <source>
        <dbReference type="Proteomes" id="UP000663868"/>
    </source>
</evidence>
<accession>A0A818XRX7</accession>